<dbReference type="Proteomes" id="UP000198406">
    <property type="component" value="Unassembled WGS sequence"/>
</dbReference>
<protein>
    <recommendedName>
        <fullName evidence="2">BAH domain-containing protein</fullName>
    </recommendedName>
</protein>
<organism evidence="3 4">
    <name type="scientific">Fistulifera solaris</name>
    <name type="common">Oleaginous diatom</name>
    <dbReference type="NCBI Taxonomy" id="1519565"/>
    <lineage>
        <taxon>Eukaryota</taxon>
        <taxon>Sar</taxon>
        <taxon>Stramenopiles</taxon>
        <taxon>Ochrophyta</taxon>
        <taxon>Bacillariophyta</taxon>
        <taxon>Bacillariophyceae</taxon>
        <taxon>Bacillariophycidae</taxon>
        <taxon>Naviculales</taxon>
        <taxon>Naviculaceae</taxon>
        <taxon>Fistulifera</taxon>
    </lineage>
</organism>
<feature type="region of interest" description="Disordered" evidence="1">
    <location>
        <begin position="1"/>
        <end position="27"/>
    </location>
</feature>
<dbReference type="Gene3D" id="1.10.10.60">
    <property type="entry name" value="Homeodomain-like"/>
    <property type="match status" value="1"/>
</dbReference>
<dbReference type="EMBL" id="BDSP01000234">
    <property type="protein sequence ID" value="GAX25860.1"/>
    <property type="molecule type" value="Genomic_DNA"/>
</dbReference>
<proteinExistence type="predicted"/>
<dbReference type="PANTHER" id="PTHR10865:SF28">
    <property type="entry name" value="ELM2 DOMAIN-CONTAINING PROTEIN"/>
    <property type="match status" value="1"/>
</dbReference>
<feature type="domain" description="BAH" evidence="2">
    <location>
        <begin position="54"/>
        <end position="197"/>
    </location>
</feature>
<dbReference type="GO" id="GO:0003682">
    <property type="term" value="F:chromatin binding"/>
    <property type="evidence" value="ECO:0007669"/>
    <property type="project" value="InterPro"/>
</dbReference>
<dbReference type="InParanoid" id="A0A1Z5KHR4"/>
<dbReference type="InterPro" id="IPR009057">
    <property type="entry name" value="Homeodomain-like_sf"/>
</dbReference>
<feature type="region of interest" description="Disordered" evidence="1">
    <location>
        <begin position="185"/>
        <end position="235"/>
    </location>
</feature>
<name>A0A1Z5KHR4_FISSO</name>
<accession>A0A1Z5KHR4</accession>
<dbReference type="GO" id="GO:0042826">
    <property type="term" value="F:histone deacetylase binding"/>
    <property type="evidence" value="ECO:0007669"/>
    <property type="project" value="TreeGrafter"/>
</dbReference>
<dbReference type="PROSITE" id="PS51038">
    <property type="entry name" value="BAH"/>
    <property type="match status" value="1"/>
</dbReference>
<dbReference type="AlphaFoldDB" id="A0A1Z5KHR4"/>
<dbReference type="InterPro" id="IPR040138">
    <property type="entry name" value="MIER/MTA"/>
</dbReference>
<dbReference type="Gene3D" id="2.30.30.490">
    <property type="match status" value="1"/>
</dbReference>
<keyword evidence="4" id="KW-1185">Reference proteome</keyword>
<evidence type="ECO:0000313" key="3">
    <source>
        <dbReference type="EMBL" id="GAX25860.1"/>
    </source>
</evidence>
<evidence type="ECO:0000313" key="4">
    <source>
        <dbReference type="Proteomes" id="UP000198406"/>
    </source>
</evidence>
<gene>
    <name evidence="3" type="ORF">FisN_6Hh102</name>
</gene>
<dbReference type="GO" id="GO:0003714">
    <property type="term" value="F:transcription corepressor activity"/>
    <property type="evidence" value="ECO:0007669"/>
    <property type="project" value="TreeGrafter"/>
</dbReference>
<feature type="compositionally biased region" description="Basic and acidic residues" evidence="1">
    <location>
        <begin position="187"/>
        <end position="200"/>
    </location>
</feature>
<dbReference type="InterPro" id="IPR043151">
    <property type="entry name" value="BAH_sf"/>
</dbReference>
<sequence length="554" mass="63937">MSTSNKRSSSTSADPANKRPRRNAKYTCEWTSPGTDAGELFDPDTLEYESVRLQSLDKKDVFNIRIGQVVQLWSDELWICRVEHLFQTADEEPQFRGRWFYGKADLQRLLAECQDEEEERALEDLCQQLGDSELVLSNVEEDNPLAAIADIRIVQYEPDLVSAHQFLCRHCLDWDSESKFFSIRPINDSDKSSSNEKDSSLDEEDEEDDDENSQSSNDYSHVIQEGEGSTRRGDIQVGDNYQASVGPFVPNQKVVSRRPKLWWKPGCITDDNLKVFTDEVAAIQTPFLLENSMTSEEPYTPLSTSRAREFMKYFPEGEILTASHMSSACIALGKDYSKLFKECDVDEVITVLAESEFNASDAISFIRKDHERISSAWTATEREIFDLSYRRNHGNLRVVAQDLMTKTMKQVVDYFYRFKIPDQFRLYQNKKREQAIYLMDCIDKRRRGLPIPAPKFDESDGESVDGNTKIKSSQWQEHNVDEGVHSVDRRYNAAKKLLHEVYSQMGEDVFMKVAAAVRKLRTSHDRTLKESVLRELKGHPDLQRRFLDFLPRDV</sequence>
<reference evidence="3 4" key="1">
    <citation type="journal article" date="2015" name="Plant Cell">
        <title>Oil accumulation by the oleaginous diatom Fistulifera solaris as revealed by the genome and transcriptome.</title>
        <authorList>
            <person name="Tanaka T."/>
            <person name="Maeda Y."/>
            <person name="Veluchamy A."/>
            <person name="Tanaka M."/>
            <person name="Abida H."/>
            <person name="Marechal E."/>
            <person name="Bowler C."/>
            <person name="Muto M."/>
            <person name="Sunaga Y."/>
            <person name="Tanaka M."/>
            <person name="Yoshino T."/>
            <person name="Taniguchi T."/>
            <person name="Fukuda Y."/>
            <person name="Nemoto M."/>
            <person name="Matsumoto M."/>
            <person name="Wong P.S."/>
            <person name="Aburatani S."/>
            <person name="Fujibuchi W."/>
        </authorList>
    </citation>
    <scope>NUCLEOTIDE SEQUENCE [LARGE SCALE GENOMIC DNA]</scope>
    <source>
        <strain evidence="3 4">JPCC DA0580</strain>
    </source>
</reference>
<dbReference type="GO" id="GO:0005654">
    <property type="term" value="C:nucleoplasm"/>
    <property type="evidence" value="ECO:0007669"/>
    <property type="project" value="TreeGrafter"/>
</dbReference>
<comment type="caution">
    <text evidence="3">The sequence shown here is derived from an EMBL/GenBank/DDBJ whole genome shotgun (WGS) entry which is preliminary data.</text>
</comment>
<feature type="compositionally biased region" description="Low complexity" evidence="1">
    <location>
        <begin position="1"/>
        <end position="12"/>
    </location>
</feature>
<feature type="compositionally biased region" description="Acidic residues" evidence="1">
    <location>
        <begin position="201"/>
        <end position="212"/>
    </location>
</feature>
<dbReference type="InterPro" id="IPR001025">
    <property type="entry name" value="BAH_dom"/>
</dbReference>
<dbReference type="PANTHER" id="PTHR10865">
    <property type="entry name" value="METASTASIS-ASSOCIATED PROTEIN AND MESODERM INDUCTION EARLY RESPONSE PROTEIN"/>
    <property type="match status" value="1"/>
</dbReference>
<evidence type="ECO:0000259" key="2">
    <source>
        <dbReference type="PROSITE" id="PS51038"/>
    </source>
</evidence>
<dbReference type="SUPFAM" id="SSF46689">
    <property type="entry name" value="Homeodomain-like"/>
    <property type="match status" value="1"/>
</dbReference>
<dbReference type="GO" id="GO:0000122">
    <property type="term" value="P:negative regulation of transcription by RNA polymerase II"/>
    <property type="evidence" value="ECO:0007669"/>
    <property type="project" value="TreeGrafter"/>
</dbReference>
<evidence type="ECO:0000256" key="1">
    <source>
        <dbReference type="SAM" id="MobiDB-lite"/>
    </source>
</evidence>
<dbReference type="OrthoDB" id="45238at2759"/>